<proteinExistence type="predicted"/>
<accession>A0A7C8MI70</accession>
<evidence type="ECO:0000313" key="3">
    <source>
        <dbReference type="Proteomes" id="UP000481861"/>
    </source>
</evidence>
<organism evidence="2 3">
    <name type="scientific">Massariosphaeria phaeospora</name>
    <dbReference type="NCBI Taxonomy" id="100035"/>
    <lineage>
        <taxon>Eukaryota</taxon>
        <taxon>Fungi</taxon>
        <taxon>Dikarya</taxon>
        <taxon>Ascomycota</taxon>
        <taxon>Pezizomycotina</taxon>
        <taxon>Dothideomycetes</taxon>
        <taxon>Pleosporomycetidae</taxon>
        <taxon>Pleosporales</taxon>
        <taxon>Pleosporales incertae sedis</taxon>
        <taxon>Massariosphaeria</taxon>
    </lineage>
</organism>
<evidence type="ECO:0000313" key="2">
    <source>
        <dbReference type="EMBL" id="KAF2876083.1"/>
    </source>
</evidence>
<dbReference type="EMBL" id="JAADJZ010000003">
    <property type="protein sequence ID" value="KAF2876083.1"/>
    <property type="molecule type" value="Genomic_DNA"/>
</dbReference>
<feature type="region of interest" description="Disordered" evidence="1">
    <location>
        <begin position="1"/>
        <end position="23"/>
    </location>
</feature>
<comment type="caution">
    <text evidence="2">The sequence shown here is derived from an EMBL/GenBank/DDBJ whole genome shotgun (WGS) entry which is preliminary data.</text>
</comment>
<sequence>MQTSATPTPSAHKHTPRRRPHAMELPTPITFAANASWTCTTCGVPHRFTNTSFARPLGRLKCPLCSAVANFNLPLTNTNLAILDGNQYSVSVPPGSRDKPLTVFGWVCCSCGRSHQRIPHAIERPATPPPRFRDRILKAYHKTIHGGDFEYDSVTSIHDYGSSLPERKGFRVAFDRPCSCEHATCELCYRFKVVGEGEWIAATGAVGVFPSNRT</sequence>
<evidence type="ECO:0000256" key="1">
    <source>
        <dbReference type="SAM" id="MobiDB-lite"/>
    </source>
</evidence>
<keyword evidence="3" id="KW-1185">Reference proteome</keyword>
<feature type="compositionally biased region" description="Basic residues" evidence="1">
    <location>
        <begin position="11"/>
        <end position="20"/>
    </location>
</feature>
<protein>
    <submittedName>
        <fullName evidence="2">Uncharacterized protein</fullName>
    </submittedName>
</protein>
<dbReference type="OrthoDB" id="3797010at2759"/>
<gene>
    <name evidence="2" type="ORF">BDV95DRAFT_590271</name>
</gene>
<dbReference type="Proteomes" id="UP000481861">
    <property type="component" value="Unassembled WGS sequence"/>
</dbReference>
<name>A0A7C8MI70_9PLEO</name>
<reference evidence="2 3" key="1">
    <citation type="submission" date="2020-01" db="EMBL/GenBank/DDBJ databases">
        <authorList>
            <consortium name="DOE Joint Genome Institute"/>
            <person name="Haridas S."/>
            <person name="Albert R."/>
            <person name="Binder M."/>
            <person name="Bloem J."/>
            <person name="Labutti K."/>
            <person name="Salamov A."/>
            <person name="Andreopoulos B."/>
            <person name="Baker S.E."/>
            <person name="Barry K."/>
            <person name="Bills G."/>
            <person name="Bluhm B.H."/>
            <person name="Cannon C."/>
            <person name="Castanera R."/>
            <person name="Culley D.E."/>
            <person name="Daum C."/>
            <person name="Ezra D."/>
            <person name="Gonzalez J.B."/>
            <person name="Henrissat B."/>
            <person name="Kuo A."/>
            <person name="Liang C."/>
            <person name="Lipzen A."/>
            <person name="Lutzoni F."/>
            <person name="Magnuson J."/>
            <person name="Mondo S."/>
            <person name="Nolan M."/>
            <person name="Ohm R."/>
            <person name="Pangilinan J."/>
            <person name="Park H.-J.H."/>
            <person name="Ramirez L."/>
            <person name="Alfaro M."/>
            <person name="Sun H."/>
            <person name="Tritt A."/>
            <person name="Yoshinaga Y."/>
            <person name="Zwiers L.-H.L."/>
            <person name="Turgeon B.G."/>
            <person name="Goodwin S.B."/>
            <person name="Spatafora J.W."/>
            <person name="Crous P.W."/>
            <person name="Grigoriev I.V."/>
        </authorList>
    </citation>
    <scope>NUCLEOTIDE SEQUENCE [LARGE SCALE GENOMIC DNA]</scope>
    <source>
        <strain evidence="2 3">CBS 611.86</strain>
    </source>
</reference>
<dbReference type="AlphaFoldDB" id="A0A7C8MI70"/>